<evidence type="ECO:0000256" key="2">
    <source>
        <dbReference type="ARBA" id="ARBA00012438"/>
    </source>
</evidence>
<evidence type="ECO:0000313" key="10">
    <source>
        <dbReference type="EMBL" id="NBN80081.1"/>
    </source>
</evidence>
<dbReference type="PROSITE" id="PS50109">
    <property type="entry name" value="HIS_KIN"/>
    <property type="match status" value="1"/>
</dbReference>
<evidence type="ECO:0000256" key="3">
    <source>
        <dbReference type="ARBA" id="ARBA00022553"/>
    </source>
</evidence>
<feature type="modified residue" description="4-aspartylphosphate" evidence="5">
    <location>
        <position position="608"/>
    </location>
</feature>
<dbReference type="GO" id="GO:0000155">
    <property type="term" value="F:phosphorelay sensor kinase activity"/>
    <property type="evidence" value="ECO:0007669"/>
    <property type="project" value="InterPro"/>
</dbReference>
<evidence type="ECO:0000256" key="6">
    <source>
        <dbReference type="SAM" id="MobiDB-lite"/>
    </source>
</evidence>
<keyword evidence="3 5" id="KW-0597">Phosphoprotein</keyword>
<evidence type="ECO:0000256" key="7">
    <source>
        <dbReference type="SAM" id="Phobius"/>
    </source>
</evidence>
<dbReference type="PANTHER" id="PTHR45339">
    <property type="entry name" value="HYBRID SIGNAL TRANSDUCTION HISTIDINE KINASE J"/>
    <property type="match status" value="1"/>
</dbReference>
<evidence type="ECO:0000259" key="8">
    <source>
        <dbReference type="PROSITE" id="PS50109"/>
    </source>
</evidence>
<gene>
    <name evidence="10" type="ORF">GWI72_17525</name>
</gene>
<dbReference type="InterPro" id="IPR036097">
    <property type="entry name" value="HisK_dim/P_sf"/>
</dbReference>
<comment type="catalytic activity">
    <reaction evidence="1">
        <text>ATP + protein L-histidine = ADP + protein N-phospho-L-histidine.</text>
        <dbReference type="EC" id="2.7.13.3"/>
    </reaction>
</comment>
<dbReference type="InterPro" id="IPR036890">
    <property type="entry name" value="HATPase_C_sf"/>
</dbReference>
<dbReference type="InterPro" id="IPR011006">
    <property type="entry name" value="CheY-like_superfamily"/>
</dbReference>
<keyword evidence="7" id="KW-1133">Transmembrane helix</keyword>
<dbReference type="SMART" id="SM00448">
    <property type="entry name" value="REC"/>
    <property type="match status" value="1"/>
</dbReference>
<keyword evidence="7" id="KW-0472">Membrane</keyword>
<feature type="transmembrane region" description="Helical" evidence="7">
    <location>
        <begin position="120"/>
        <end position="137"/>
    </location>
</feature>
<dbReference type="InterPro" id="IPR003594">
    <property type="entry name" value="HATPase_dom"/>
</dbReference>
<dbReference type="Pfam" id="PF00512">
    <property type="entry name" value="HisKA"/>
    <property type="match status" value="1"/>
</dbReference>
<dbReference type="SMART" id="SM00387">
    <property type="entry name" value="HATPase_c"/>
    <property type="match status" value="1"/>
</dbReference>
<dbReference type="InterPro" id="IPR001789">
    <property type="entry name" value="Sig_transdc_resp-reg_receiver"/>
</dbReference>
<keyword evidence="11" id="KW-1185">Reference proteome</keyword>
<organism evidence="10 11">
    <name type="scientific">Pannonibacter tanglangensis</name>
    <dbReference type="NCBI Taxonomy" id="2750084"/>
    <lineage>
        <taxon>Bacteria</taxon>
        <taxon>Pseudomonadati</taxon>
        <taxon>Pseudomonadota</taxon>
        <taxon>Alphaproteobacteria</taxon>
        <taxon>Hyphomicrobiales</taxon>
        <taxon>Stappiaceae</taxon>
        <taxon>Pannonibacter</taxon>
    </lineage>
</organism>
<feature type="transmembrane region" description="Helical" evidence="7">
    <location>
        <begin position="95"/>
        <end position="114"/>
    </location>
</feature>
<name>A0A7X5F5E5_9HYPH</name>
<protein>
    <recommendedName>
        <fullName evidence="2">histidine kinase</fullName>
        <ecNumber evidence="2">2.7.13.3</ecNumber>
    </recommendedName>
</protein>
<feature type="domain" description="Response regulatory" evidence="9">
    <location>
        <begin position="560"/>
        <end position="672"/>
    </location>
</feature>
<dbReference type="AlphaFoldDB" id="A0A7X5F5E5"/>
<dbReference type="SUPFAM" id="SSF52172">
    <property type="entry name" value="CheY-like"/>
    <property type="match status" value="2"/>
</dbReference>
<comment type="caution">
    <text evidence="10">The sequence shown here is derived from an EMBL/GenBank/DDBJ whole genome shotgun (WGS) entry which is preliminary data.</text>
</comment>
<dbReference type="Gene3D" id="1.10.287.130">
    <property type="match status" value="1"/>
</dbReference>
<evidence type="ECO:0000259" key="9">
    <source>
        <dbReference type="PROSITE" id="PS50110"/>
    </source>
</evidence>
<feature type="region of interest" description="Disordered" evidence="6">
    <location>
        <begin position="692"/>
        <end position="724"/>
    </location>
</feature>
<dbReference type="SUPFAM" id="SSF55874">
    <property type="entry name" value="ATPase domain of HSP90 chaperone/DNA topoisomerase II/histidine kinase"/>
    <property type="match status" value="1"/>
</dbReference>
<dbReference type="InterPro" id="IPR003661">
    <property type="entry name" value="HisK_dim/P_dom"/>
</dbReference>
<dbReference type="Pfam" id="PF02518">
    <property type="entry name" value="HATPase_c"/>
    <property type="match status" value="1"/>
</dbReference>
<evidence type="ECO:0000256" key="1">
    <source>
        <dbReference type="ARBA" id="ARBA00000085"/>
    </source>
</evidence>
<proteinExistence type="predicted"/>
<feature type="domain" description="Response regulatory" evidence="9">
    <location>
        <begin position="731"/>
        <end position="850"/>
    </location>
</feature>
<accession>A0A7X5F5E5</accession>
<dbReference type="Gene3D" id="3.30.565.10">
    <property type="entry name" value="Histidine kinase-like ATPase, C-terminal domain"/>
    <property type="match status" value="1"/>
</dbReference>
<keyword evidence="4" id="KW-0902">Two-component regulatory system</keyword>
<feature type="region of interest" description="Disordered" evidence="6">
    <location>
        <begin position="1"/>
        <end position="88"/>
    </location>
</feature>
<dbReference type="Pfam" id="PF00072">
    <property type="entry name" value="Response_reg"/>
    <property type="match status" value="1"/>
</dbReference>
<sequence length="853" mass="89447">MRNPDRHEPDEPSPSAGSPLESRDQADAGAGAGSRPDRPSRAGSSGGGAVADGQAAEPGPRTGRACPKAGDTGQGPSPEPTVPGSRRAGSALWDAGLALAVPLLPVSALLLVGGTAPDRVAAVALAFLGGALAVHVLRRDDVRRDRSAETGPAVAPGGAAAEGAAGAGDEHERLRRQVERLEDEAWELREAVERQASILQALGDVVIRRDMAGSVLYVSPAASALFEPAVVPRPGLPLELPLAAPEGAELPVGDVVFGDIRLLTRQGPRWFSRLDVIVRDGKADQPQIQTLLRDVTDRRLMEEDLLAARHSAESASEAKSRFLATVSHEIRTPLNGILGMAALLRDTRLTPEQTAYADALQTSGETLLLLIDELLDFSRAEAGRLTLNPAPSQLAPLCEQVVELLAPRAQAKGLDIVLTLAPEVPAEVTVDASRLRQILFNLAGNGVKFTETGGVAVEIGIEPAHSGGTLVLDVADTGIGFAPDDAERLFGEFEQVDHGPARRYGGTGLGLAIVQRLVTLMQGSIAAHGAPGAGARFTVRLPVPEVPAVPRLWPELRHRRIAVVSSGAVEAAALVRQLEAHGAAVDRLQPGATRLTEALADADLVCLDHGSVSDGAAWLAGARAAGCRAPAVVFITPAERERLERLRAAGFAAYLIRPVRSQSLERTLTGLLRAPSDTDAGVGQGLWEAGGSLRPAARQGSSNPASAGKAGLEQGNTDRPSHRLAPARPLRLLLAEDNDINRLLGEALLRKLGHEAELVTNGHEAVAAASHSTYDAILMDLHMPGLDGFAAIEAIRTEERSTGRTPVPVIVVSADVMPAARDRALELGVLDYLTKPLSQAAVEQVLSRINLRF</sequence>
<dbReference type="PROSITE" id="PS50110">
    <property type="entry name" value="RESPONSE_REGULATORY"/>
    <property type="match status" value="2"/>
</dbReference>
<dbReference type="SMART" id="SM00388">
    <property type="entry name" value="HisKA"/>
    <property type="match status" value="1"/>
</dbReference>
<evidence type="ECO:0000256" key="5">
    <source>
        <dbReference type="PROSITE-ProRule" id="PRU00169"/>
    </source>
</evidence>
<evidence type="ECO:0000313" key="11">
    <source>
        <dbReference type="Proteomes" id="UP000586722"/>
    </source>
</evidence>
<dbReference type="InterPro" id="IPR005467">
    <property type="entry name" value="His_kinase_dom"/>
</dbReference>
<evidence type="ECO:0000256" key="4">
    <source>
        <dbReference type="ARBA" id="ARBA00023012"/>
    </source>
</evidence>
<dbReference type="FunFam" id="3.30.565.10:FF:000010">
    <property type="entry name" value="Sensor histidine kinase RcsC"/>
    <property type="match status" value="1"/>
</dbReference>
<dbReference type="CDD" id="cd17546">
    <property type="entry name" value="REC_hyHK_CKI1_RcsC-like"/>
    <property type="match status" value="1"/>
</dbReference>
<dbReference type="EC" id="2.7.13.3" evidence="2"/>
<feature type="compositionally biased region" description="Basic and acidic residues" evidence="6">
    <location>
        <begin position="1"/>
        <end position="10"/>
    </location>
</feature>
<dbReference type="CDD" id="cd00082">
    <property type="entry name" value="HisKA"/>
    <property type="match status" value="1"/>
</dbReference>
<dbReference type="EMBL" id="JAABLQ010000003">
    <property type="protein sequence ID" value="NBN80081.1"/>
    <property type="molecule type" value="Genomic_DNA"/>
</dbReference>
<dbReference type="Gene3D" id="3.40.50.2300">
    <property type="match status" value="2"/>
</dbReference>
<dbReference type="PANTHER" id="PTHR45339:SF1">
    <property type="entry name" value="HYBRID SIGNAL TRANSDUCTION HISTIDINE KINASE J"/>
    <property type="match status" value="1"/>
</dbReference>
<keyword evidence="7" id="KW-0812">Transmembrane</keyword>
<dbReference type="SUPFAM" id="SSF47384">
    <property type="entry name" value="Homodimeric domain of signal transducing histidine kinase"/>
    <property type="match status" value="1"/>
</dbReference>
<dbReference type="Proteomes" id="UP000586722">
    <property type="component" value="Unassembled WGS sequence"/>
</dbReference>
<reference evidence="11" key="1">
    <citation type="submission" date="2020-01" db="EMBL/GenBank/DDBJ databases">
        <authorList>
            <person name="Fang Y."/>
            <person name="Sun R."/>
            <person name="Nie L."/>
            <person name="He J."/>
            <person name="Hao L."/>
            <person name="Wang L."/>
            <person name="Su S."/>
            <person name="Lv E."/>
            <person name="Zhang Z."/>
            <person name="Xie R."/>
            <person name="Liu H."/>
        </authorList>
    </citation>
    <scope>NUCLEOTIDE SEQUENCE [LARGE SCALE GENOMIC DNA]</scope>
    <source>
        <strain evidence="11">XCT-53</strain>
    </source>
</reference>
<feature type="modified residue" description="4-aspartylphosphate" evidence="5">
    <location>
        <position position="780"/>
    </location>
</feature>
<dbReference type="CDD" id="cd16922">
    <property type="entry name" value="HATPase_EvgS-ArcB-TorS-like"/>
    <property type="match status" value="1"/>
</dbReference>
<feature type="region of interest" description="Disordered" evidence="6">
    <location>
        <begin position="144"/>
        <end position="170"/>
    </location>
</feature>
<dbReference type="InterPro" id="IPR004358">
    <property type="entry name" value="Sig_transdc_His_kin-like_C"/>
</dbReference>
<feature type="compositionally biased region" description="Low complexity" evidence="6">
    <location>
        <begin position="149"/>
        <end position="164"/>
    </location>
</feature>
<feature type="domain" description="Histidine kinase" evidence="8">
    <location>
        <begin position="325"/>
        <end position="545"/>
    </location>
</feature>
<dbReference type="PRINTS" id="PR00344">
    <property type="entry name" value="BCTRLSENSOR"/>
</dbReference>